<dbReference type="InterPro" id="IPR029787">
    <property type="entry name" value="Nucleotide_cyclase"/>
</dbReference>
<dbReference type="AlphaFoldDB" id="A0AAU9C1Y7"/>
<accession>A0AAU9C1Y7</accession>
<dbReference type="GO" id="GO:0005886">
    <property type="term" value="C:plasma membrane"/>
    <property type="evidence" value="ECO:0007669"/>
    <property type="project" value="TreeGrafter"/>
</dbReference>
<dbReference type="FunFam" id="3.30.70.270:FF:000001">
    <property type="entry name" value="Diguanylate cyclase domain protein"/>
    <property type="match status" value="1"/>
</dbReference>
<dbReference type="Gene3D" id="3.30.70.270">
    <property type="match status" value="1"/>
</dbReference>
<evidence type="ECO:0000256" key="2">
    <source>
        <dbReference type="ARBA" id="ARBA00012528"/>
    </source>
</evidence>
<evidence type="ECO:0000259" key="4">
    <source>
        <dbReference type="PROSITE" id="PS50887"/>
    </source>
</evidence>
<feature type="domain" description="GGDEF" evidence="4">
    <location>
        <begin position="168"/>
        <end position="299"/>
    </location>
</feature>
<name>A0AAU9C1Y7_9GAMM</name>
<organism evidence="5 6">
    <name type="scientific">Methylomarinovum caldicuralii</name>
    <dbReference type="NCBI Taxonomy" id="438856"/>
    <lineage>
        <taxon>Bacteria</taxon>
        <taxon>Pseudomonadati</taxon>
        <taxon>Pseudomonadota</taxon>
        <taxon>Gammaproteobacteria</taxon>
        <taxon>Methylococcales</taxon>
        <taxon>Methylothermaceae</taxon>
        <taxon>Methylomarinovum</taxon>
    </lineage>
</organism>
<dbReference type="InterPro" id="IPR000160">
    <property type="entry name" value="GGDEF_dom"/>
</dbReference>
<protein>
    <recommendedName>
        <fullName evidence="2">diguanylate cyclase</fullName>
        <ecNumber evidence="2">2.7.7.65</ecNumber>
    </recommendedName>
</protein>
<dbReference type="GO" id="GO:0052621">
    <property type="term" value="F:diguanylate cyclase activity"/>
    <property type="evidence" value="ECO:0007669"/>
    <property type="project" value="UniProtKB-EC"/>
</dbReference>
<reference evidence="6" key="1">
    <citation type="journal article" date="2024" name="Int. J. Syst. Evol. Microbiol.">
        <title>Methylomarinovum tepidoasis sp. nov., a moderately thermophilic methanotroph of the family Methylothermaceae isolated from a deep-sea hydrothermal field.</title>
        <authorList>
            <person name="Hirayama H."/>
            <person name="Takaki Y."/>
            <person name="Abe M."/>
            <person name="Miyazaki M."/>
            <person name="Uematsu K."/>
            <person name="Matsui Y."/>
            <person name="Takai K."/>
        </authorList>
    </citation>
    <scope>NUCLEOTIDE SEQUENCE [LARGE SCALE GENOMIC DNA]</scope>
    <source>
        <strain evidence="6">IT-9</strain>
    </source>
</reference>
<evidence type="ECO:0000256" key="1">
    <source>
        <dbReference type="ARBA" id="ARBA00001946"/>
    </source>
</evidence>
<dbReference type="SUPFAM" id="SSF55073">
    <property type="entry name" value="Nucleotide cyclase"/>
    <property type="match status" value="1"/>
</dbReference>
<evidence type="ECO:0000256" key="3">
    <source>
        <dbReference type="ARBA" id="ARBA00034247"/>
    </source>
</evidence>
<dbReference type="GO" id="GO:1902201">
    <property type="term" value="P:negative regulation of bacterial-type flagellum-dependent cell motility"/>
    <property type="evidence" value="ECO:0007669"/>
    <property type="project" value="TreeGrafter"/>
</dbReference>
<dbReference type="EMBL" id="AP024714">
    <property type="protein sequence ID" value="BCX81165.1"/>
    <property type="molecule type" value="Genomic_DNA"/>
</dbReference>
<sequence>MRQEQATLEVIPNPAFQHKEQVATPEQIQRLELSGILQTTLVLDQLLQIFSQSIRQWVPHDGFHYRYQDLGLQIRGGERAVHSCHYTLTLEGESLGELTLTRRKRFSEKELETFETLLCSLLYPLRNALLYYRALESAHTDPLTGVYNRTALNSAMQREWKLAQRLHTPLSILVLDIDHFKAINDTYGHPAGDAALVKIADCLRQGVRASDIIFRYGGEEFVILLSNTDTAGATLLAQRLRRRIRDMDCSDIAPNLRITTSIGVATLNHPEETPEQMLKRADDALYRAKRQGRDRVVTA</sequence>
<dbReference type="SMART" id="SM00267">
    <property type="entry name" value="GGDEF"/>
    <property type="match status" value="1"/>
</dbReference>
<dbReference type="Proteomes" id="UP001321825">
    <property type="component" value="Chromosome"/>
</dbReference>
<dbReference type="EC" id="2.7.7.65" evidence="2"/>
<dbReference type="NCBIfam" id="TIGR00254">
    <property type="entry name" value="GGDEF"/>
    <property type="match status" value="1"/>
</dbReference>
<comment type="catalytic activity">
    <reaction evidence="3">
        <text>2 GTP = 3',3'-c-di-GMP + 2 diphosphate</text>
        <dbReference type="Rhea" id="RHEA:24898"/>
        <dbReference type="ChEBI" id="CHEBI:33019"/>
        <dbReference type="ChEBI" id="CHEBI:37565"/>
        <dbReference type="ChEBI" id="CHEBI:58805"/>
        <dbReference type="EC" id="2.7.7.65"/>
    </reaction>
</comment>
<evidence type="ECO:0000313" key="6">
    <source>
        <dbReference type="Proteomes" id="UP001321825"/>
    </source>
</evidence>
<evidence type="ECO:0000313" key="5">
    <source>
        <dbReference type="EMBL" id="BCX81165.1"/>
    </source>
</evidence>
<dbReference type="CDD" id="cd01949">
    <property type="entry name" value="GGDEF"/>
    <property type="match status" value="1"/>
</dbReference>
<dbReference type="KEGG" id="mcau:MIT9_P0743"/>
<dbReference type="InterPro" id="IPR050469">
    <property type="entry name" value="Diguanylate_Cyclase"/>
</dbReference>
<dbReference type="PANTHER" id="PTHR45138">
    <property type="entry name" value="REGULATORY COMPONENTS OF SENSORY TRANSDUCTION SYSTEM"/>
    <property type="match status" value="1"/>
</dbReference>
<gene>
    <name evidence="5" type="ORF">MIT9_P0743</name>
</gene>
<dbReference type="Pfam" id="PF00990">
    <property type="entry name" value="GGDEF"/>
    <property type="match status" value="1"/>
</dbReference>
<keyword evidence="6" id="KW-1185">Reference proteome</keyword>
<comment type="cofactor">
    <cofactor evidence="1">
        <name>Mg(2+)</name>
        <dbReference type="ChEBI" id="CHEBI:18420"/>
    </cofactor>
</comment>
<proteinExistence type="predicted"/>
<dbReference type="PROSITE" id="PS50887">
    <property type="entry name" value="GGDEF"/>
    <property type="match status" value="1"/>
</dbReference>
<dbReference type="InterPro" id="IPR043128">
    <property type="entry name" value="Rev_trsase/Diguanyl_cyclase"/>
</dbReference>
<dbReference type="PANTHER" id="PTHR45138:SF9">
    <property type="entry name" value="DIGUANYLATE CYCLASE DGCM-RELATED"/>
    <property type="match status" value="1"/>
</dbReference>
<dbReference type="RefSeq" id="WP_317706101.1">
    <property type="nucleotide sequence ID" value="NZ_AP024714.1"/>
</dbReference>
<dbReference type="GO" id="GO:0043709">
    <property type="term" value="P:cell adhesion involved in single-species biofilm formation"/>
    <property type="evidence" value="ECO:0007669"/>
    <property type="project" value="TreeGrafter"/>
</dbReference>